<dbReference type="RefSeq" id="WP_163892350.1">
    <property type="nucleotide sequence ID" value="NZ_BLLB01000002.1"/>
</dbReference>
<proteinExistence type="predicted"/>
<reference evidence="2 3" key="1">
    <citation type="journal article" date="2019" name="Emerg. Microbes Infect.">
        <title>Comprehensive subspecies identification of 175 nontuberculous mycobacteria species based on 7547 genomic profiles.</title>
        <authorList>
            <person name="Matsumoto Y."/>
            <person name="Kinjo T."/>
            <person name="Motooka D."/>
            <person name="Nabeya D."/>
            <person name="Jung N."/>
            <person name="Uechi K."/>
            <person name="Horii T."/>
            <person name="Iida T."/>
            <person name="Fujita J."/>
            <person name="Nakamura S."/>
        </authorList>
    </citation>
    <scope>NUCLEOTIDE SEQUENCE [LARGE SCALE GENOMIC DNA]</scope>
    <source>
        <strain evidence="2 3">JCM 30996</strain>
    </source>
</reference>
<name>A0A7I9ZTI6_9MYCO</name>
<evidence type="ECO:0000313" key="3">
    <source>
        <dbReference type="Proteomes" id="UP000465304"/>
    </source>
</evidence>
<dbReference type="Proteomes" id="UP000465304">
    <property type="component" value="Unassembled WGS sequence"/>
</dbReference>
<feature type="region of interest" description="Disordered" evidence="1">
    <location>
        <begin position="108"/>
        <end position="132"/>
    </location>
</feature>
<protein>
    <submittedName>
        <fullName evidence="2">Uncharacterized protein</fullName>
    </submittedName>
</protein>
<dbReference type="EMBL" id="BLLB01000002">
    <property type="protein sequence ID" value="GFH04047.1"/>
    <property type="molecule type" value="Genomic_DNA"/>
</dbReference>
<keyword evidence="3" id="KW-1185">Reference proteome</keyword>
<sequence>MVLSGWTARLAVARTHVLAVEIPGQWSTHVALQRRVLARGWRMAVSPADADVLAVCGAPGPQMSPLIDLVWDQLPGPRARIEVPDIGSVDDALDRAAAALLDTAAQVGDARSRRRRPDTGDMDHGDMDHGDMDHGDMDHGDMDMAPSGIPLAEGAQDRDGLEMDVLHLELGPVLAHWPAGVRLRCVLAGDVVTDATVDLLDAEHRPGAATPVVARQCDHLVDLLTLAGWPHAAERARRCRDLLLDDPRDRRARDQVERLQRSVRRSRLLRWSLRGLAPLTPERLVAERLPASLAGDTYDRLQTRAQVVGDLLSNRLTADPLHVDPAALADALPGIVAGLEVAAVRLVIAGLGVDTAVPAQLEAP</sequence>
<accession>A0A7I9ZTI6</accession>
<dbReference type="AlphaFoldDB" id="A0A7I9ZTI6"/>
<gene>
    <name evidence="2" type="ORF">MHIP_45300</name>
</gene>
<organism evidence="2 3">
    <name type="scientific">Mycolicibacterium hippocampi</name>
    <dbReference type="NCBI Taxonomy" id="659824"/>
    <lineage>
        <taxon>Bacteria</taxon>
        <taxon>Bacillati</taxon>
        <taxon>Actinomycetota</taxon>
        <taxon>Actinomycetes</taxon>
        <taxon>Mycobacteriales</taxon>
        <taxon>Mycobacteriaceae</taxon>
        <taxon>Mycolicibacterium</taxon>
    </lineage>
</organism>
<evidence type="ECO:0000256" key="1">
    <source>
        <dbReference type="SAM" id="MobiDB-lite"/>
    </source>
</evidence>
<feature type="compositionally biased region" description="Basic and acidic residues" evidence="1">
    <location>
        <begin position="117"/>
        <end position="132"/>
    </location>
</feature>
<comment type="caution">
    <text evidence="2">The sequence shown here is derived from an EMBL/GenBank/DDBJ whole genome shotgun (WGS) entry which is preliminary data.</text>
</comment>
<evidence type="ECO:0000313" key="2">
    <source>
        <dbReference type="EMBL" id="GFH04047.1"/>
    </source>
</evidence>